<accession>A0A2A6BXQ8</accession>
<evidence type="ECO:0000313" key="2">
    <source>
        <dbReference type="Proteomes" id="UP000005239"/>
    </source>
</evidence>
<name>A0A2A6BXQ8_PRIPA</name>
<reference evidence="2" key="1">
    <citation type="journal article" date="2008" name="Nat. Genet.">
        <title>The Pristionchus pacificus genome provides a unique perspective on nematode lifestyle and parasitism.</title>
        <authorList>
            <person name="Dieterich C."/>
            <person name="Clifton S.W."/>
            <person name="Schuster L.N."/>
            <person name="Chinwalla A."/>
            <person name="Delehaunty K."/>
            <person name="Dinkelacker I."/>
            <person name="Fulton L."/>
            <person name="Fulton R."/>
            <person name="Godfrey J."/>
            <person name="Minx P."/>
            <person name="Mitreva M."/>
            <person name="Roeseler W."/>
            <person name="Tian H."/>
            <person name="Witte H."/>
            <person name="Yang S.P."/>
            <person name="Wilson R.K."/>
            <person name="Sommer R.J."/>
        </authorList>
    </citation>
    <scope>NUCLEOTIDE SEQUENCE [LARGE SCALE GENOMIC DNA]</scope>
    <source>
        <strain evidence="2">PS312</strain>
    </source>
</reference>
<dbReference type="EnsemblMetazoa" id="PPA10497.1">
    <property type="protein sequence ID" value="PPA10497.1"/>
    <property type="gene ID" value="WBGene00100051"/>
</dbReference>
<reference evidence="1" key="2">
    <citation type="submission" date="2022-06" db="UniProtKB">
        <authorList>
            <consortium name="EnsemblMetazoa"/>
        </authorList>
    </citation>
    <scope>IDENTIFICATION</scope>
    <source>
        <strain evidence="1">PS312</strain>
    </source>
</reference>
<sequence length="210" mass="23478">MRIVDALLSIGAAMIALLVYLDIYVNQTLSGHLYLSIVLARHWTLQYMINIAGCMAILSQLSYKETAQVIYYFYIGFLVTSIAITDFPIMEDGWSIHHYDKHHNLRSFSLSRCGWFRAYTACIGATGRKNRKIAIIFFVVATGVVVYFVQACVENKMRPAFLGLFIIAVVIVGTGQGEAMMNTHMRRVIAATTLVLITNAITAAIRTHFG</sequence>
<proteinExistence type="predicted"/>
<evidence type="ECO:0000313" key="1">
    <source>
        <dbReference type="EnsemblMetazoa" id="PPA10497.1"/>
    </source>
</evidence>
<dbReference type="AlphaFoldDB" id="A0A2A6BXQ8"/>
<protein>
    <submittedName>
        <fullName evidence="1">Uncharacterized protein</fullName>
    </submittedName>
</protein>
<dbReference type="Proteomes" id="UP000005239">
    <property type="component" value="Unassembled WGS sequence"/>
</dbReference>
<keyword evidence="2" id="KW-1185">Reference proteome</keyword>
<accession>A0A8R1U7T3</accession>
<organism evidence="1 2">
    <name type="scientific">Pristionchus pacificus</name>
    <name type="common">Parasitic nematode worm</name>
    <dbReference type="NCBI Taxonomy" id="54126"/>
    <lineage>
        <taxon>Eukaryota</taxon>
        <taxon>Metazoa</taxon>
        <taxon>Ecdysozoa</taxon>
        <taxon>Nematoda</taxon>
        <taxon>Chromadorea</taxon>
        <taxon>Rhabditida</taxon>
        <taxon>Rhabditina</taxon>
        <taxon>Diplogasteromorpha</taxon>
        <taxon>Diplogasteroidea</taxon>
        <taxon>Neodiplogasteridae</taxon>
        <taxon>Pristionchus</taxon>
    </lineage>
</organism>
<gene>
    <name evidence="1" type="primary">WBGene00100051</name>
</gene>